<dbReference type="PRINTS" id="PR00046">
    <property type="entry name" value="SIGMA70FCT"/>
</dbReference>
<reference evidence="3 4" key="1">
    <citation type="journal article" date="2016" name="Nat. Commun.">
        <title>Thousands of microbial genomes shed light on interconnected biogeochemical processes in an aquifer system.</title>
        <authorList>
            <person name="Anantharaman K."/>
            <person name="Brown C.T."/>
            <person name="Hug L.A."/>
            <person name="Sharon I."/>
            <person name="Castelle C.J."/>
            <person name="Probst A.J."/>
            <person name="Thomas B.C."/>
            <person name="Singh A."/>
            <person name="Wilkins M.J."/>
            <person name="Karaoz U."/>
            <person name="Brodie E.L."/>
            <person name="Williams K.H."/>
            <person name="Hubbard S.S."/>
            <person name="Banfield J.F."/>
        </authorList>
    </citation>
    <scope>NUCLEOTIDE SEQUENCE [LARGE SCALE GENOMIC DNA]</scope>
</reference>
<proteinExistence type="predicted"/>
<dbReference type="EMBL" id="MGKO01000008">
    <property type="protein sequence ID" value="OGN27685.1"/>
    <property type="molecule type" value="Genomic_DNA"/>
</dbReference>
<dbReference type="InterPro" id="IPR007759">
    <property type="entry name" value="Asxl_HARE-HTH"/>
</dbReference>
<sequence length="352" mass="38919">MTAVNSQAVKKTVVDLLKDVSSRNRDIISRRFGLKTGKKETLESIGASYKITRERVRQIEEATLRQLSGIASGNAEVARYLDAVRGILNAKGGIVSEQELFNGFGGSDAVGNASLVFLITLNGDLKRVSDNDEFRPFWAVNETILASFKNTVSGLAGVLKKSGRVIPEEDFNYLAQKTNVPSYTRVGNSVSEPEIKTAMAVSKDLARNIFNEIGLVSWSEIRPKGVRDKAYLVLKKVQKPQHFGEIARLINTAGFNNKKANVQTVHNELIKDERFILVGRGLYALSDWGYKPGTVKDVLVDILRNSSKPMAKATLMTKVRNARIVKENTILLNLQDSKTFVKNPDGTYTLRG</sequence>
<dbReference type="InterPro" id="IPR050239">
    <property type="entry name" value="Sigma-70_RNA_pol_init_factors"/>
</dbReference>
<dbReference type="InterPro" id="IPR036388">
    <property type="entry name" value="WH-like_DNA-bd_sf"/>
</dbReference>
<dbReference type="GO" id="GO:0003700">
    <property type="term" value="F:DNA-binding transcription factor activity"/>
    <property type="evidence" value="ECO:0007669"/>
    <property type="project" value="InterPro"/>
</dbReference>
<dbReference type="PANTHER" id="PTHR30603">
    <property type="entry name" value="RNA POLYMERASE SIGMA FACTOR RPO"/>
    <property type="match status" value="1"/>
</dbReference>
<dbReference type="GO" id="GO:0006352">
    <property type="term" value="P:DNA-templated transcription initiation"/>
    <property type="evidence" value="ECO:0007669"/>
    <property type="project" value="InterPro"/>
</dbReference>
<dbReference type="Gene3D" id="1.10.10.10">
    <property type="entry name" value="Winged helix-like DNA-binding domain superfamily/Winged helix DNA-binding domain"/>
    <property type="match status" value="1"/>
</dbReference>
<evidence type="ECO:0000256" key="1">
    <source>
        <dbReference type="ARBA" id="ARBA00023163"/>
    </source>
</evidence>
<gene>
    <name evidence="3" type="ORF">A2941_01720</name>
</gene>
<dbReference type="InterPro" id="IPR000943">
    <property type="entry name" value="RNA_pol_sigma70"/>
</dbReference>
<dbReference type="AlphaFoldDB" id="A0A1F8GQI8"/>
<protein>
    <recommendedName>
        <fullName evidence="2">HTH HARE-type domain-containing protein</fullName>
    </recommendedName>
</protein>
<evidence type="ECO:0000313" key="3">
    <source>
        <dbReference type="EMBL" id="OGN27685.1"/>
    </source>
</evidence>
<dbReference type="InterPro" id="IPR013324">
    <property type="entry name" value="RNA_pol_sigma_r3/r4-like"/>
</dbReference>
<evidence type="ECO:0000259" key="2">
    <source>
        <dbReference type="PROSITE" id="PS51913"/>
    </source>
</evidence>
<keyword evidence="1" id="KW-0804">Transcription</keyword>
<dbReference type="PANTHER" id="PTHR30603:SF47">
    <property type="entry name" value="RNA POLYMERASE SIGMA FACTOR SIGD, CHLOROPLASTIC"/>
    <property type="match status" value="1"/>
</dbReference>
<dbReference type="InterPro" id="IPR007630">
    <property type="entry name" value="RNA_pol_sigma70_r4"/>
</dbReference>
<evidence type="ECO:0000313" key="4">
    <source>
        <dbReference type="Proteomes" id="UP000178444"/>
    </source>
</evidence>
<feature type="domain" description="HTH HARE-type" evidence="2">
    <location>
        <begin position="224"/>
        <end position="288"/>
    </location>
</feature>
<organism evidence="3 4">
    <name type="scientific">Candidatus Yanofskybacteria bacterium RIFCSPLOWO2_01_FULL_49_17</name>
    <dbReference type="NCBI Taxonomy" id="1802700"/>
    <lineage>
        <taxon>Bacteria</taxon>
        <taxon>Candidatus Yanofskyibacteriota</taxon>
    </lineage>
</organism>
<accession>A0A1F8GQI8</accession>
<dbReference type="PROSITE" id="PS51913">
    <property type="entry name" value="HTH_HARE"/>
    <property type="match status" value="1"/>
</dbReference>
<dbReference type="SUPFAM" id="SSF88659">
    <property type="entry name" value="Sigma3 and sigma4 domains of RNA polymerase sigma factors"/>
    <property type="match status" value="1"/>
</dbReference>
<comment type="caution">
    <text evidence="3">The sequence shown here is derived from an EMBL/GenBank/DDBJ whole genome shotgun (WGS) entry which is preliminary data.</text>
</comment>
<dbReference type="Gene3D" id="1.10.10.1250">
    <property type="entry name" value="RNA polymerase, subunit delta, N-terminal domain"/>
    <property type="match status" value="1"/>
</dbReference>
<dbReference type="Pfam" id="PF04545">
    <property type="entry name" value="Sigma70_r4"/>
    <property type="match status" value="1"/>
</dbReference>
<dbReference type="InterPro" id="IPR038087">
    <property type="entry name" value="RNAP_delta_N_dom_sf"/>
</dbReference>
<name>A0A1F8GQI8_9BACT</name>
<dbReference type="Proteomes" id="UP000178444">
    <property type="component" value="Unassembled WGS sequence"/>
</dbReference>